<organism evidence="2 3">
    <name type="scientific">Emydomyces testavorans</name>
    <dbReference type="NCBI Taxonomy" id="2070801"/>
    <lineage>
        <taxon>Eukaryota</taxon>
        <taxon>Fungi</taxon>
        <taxon>Dikarya</taxon>
        <taxon>Ascomycota</taxon>
        <taxon>Pezizomycotina</taxon>
        <taxon>Eurotiomycetes</taxon>
        <taxon>Eurotiomycetidae</taxon>
        <taxon>Onygenales</taxon>
        <taxon>Nannizziopsiaceae</taxon>
        <taxon>Emydomyces</taxon>
    </lineage>
</organism>
<name>A0AAF0DJR3_9EURO</name>
<protein>
    <submittedName>
        <fullName evidence="2">Uncharacterized protein</fullName>
    </submittedName>
</protein>
<feature type="region of interest" description="Disordered" evidence="1">
    <location>
        <begin position="35"/>
        <end position="58"/>
    </location>
</feature>
<reference evidence="2" key="1">
    <citation type="submission" date="2023-03" db="EMBL/GenBank/DDBJ databases">
        <title>Emydomyces testavorans Genome Sequence.</title>
        <authorList>
            <person name="Hoyer L."/>
        </authorList>
    </citation>
    <scope>NUCLEOTIDE SEQUENCE</scope>
    <source>
        <strain evidence="2">16-2883</strain>
    </source>
</reference>
<evidence type="ECO:0000313" key="2">
    <source>
        <dbReference type="EMBL" id="WEW60054.1"/>
    </source>
</evidence>
<dbReference type="EMBL" id="CP120629">
    <property type="protein sequence ID" value="WEW60054.1"/>
    <property type="molecule type" value="Genomic_DNA"/>
</dbReference>
<gene>
    <name evidence="2" type="ORF">PRK78_005538</name>
</gene>
<evidence type="ECO:0000256" key="1">
    <source>
        <dbReference type="SAM" id="MobiDB-lite"/>
    </source>
</evidence>
<feature type="compositionally biased region" description="Basic and acidic residues" evidence="1">
    <location>
        <begin position="47"/>
        <end position="58"/>
    </location>
</feature>
<proteinExistence type="predicted"/>
<dbReference type="Proteomes" id="UP001219355">
    <property type="component" value="Chromosome 3"/>
</dbReference>
<dbReference type="AlphaFoldDB" id="A0AAF0DJR3"/>
<sequence>MDVKRAMSPRSWWAQGYLRKRHLTRIRKRMQVGKFGKQSGMRHGCKKNGDEKAQEKNKSRDIRSFMVLLFPEAIDYPHHFPPSGRGMYLPATKAHADLLAGAGFQESVDEQVSHSQADKNATIATIFLDGRVVELDEAEPAVENNANLLRNSEGFVAIAGWERVVMERNAVDNRNKK</sequence>
<evidence type="ECO:0000313" key="3">
    <source>
        <dbReference type="Proteomes" id="UP001219355"/>
    </source>
</evidence>
<keyword evidence="3" id="KW-1185">Reference proteome</keyword>
<accession>A0AAF0DJR3</accession>